<name>H2Z6W3_CIOSA</name>
<evidence type="ECO:0000256" key="2">
    <source>
        <dbReference type="ARBA" id="ARBA00009109"/>
    </source>
</evidence>
<feature type="region of interest" description="Disordered" evidence="7">
    <location>
        <begin position="139"/>
        <end position="163"/>
    </location>
</feature>
<dbReference type="FunFam" id="3.90.1290.10:FF:000001">
    <property type="entry name" value="Plectin a"/>
    <property type="match status" value="1"/>
</dbReference>
<comment type="subcellular location">
    <subcellularLocation>
        <location evidence="1">Cell junction</location>
    </subcellularLocation>
</comment>
<dbReference type="Proteomes" id="UP000007875">
    <property type="component" value="Unassembled WGS sequence"/>
</dbReference>
<feature type="compositionally biased region" description="Low complexity" evidence="7">
    <location>
        <begin position="480"/>
        <end position="489"/>
    </location>
</feature>
<evidence type="ECO:0000256" key="7">
    <source>
        <dbReference type="SAM" id="MobiDB-lite"/>
    </source>
</evidence>
<dbReference type="Pfam" id="PF00681">
    <property type="entry name" value="Plectin"/>
    <property type="match status" value="4"/>
</dbReference>
<dbReference type="GO" id="GO:0008307">
    <property type="term" value="F:structural constituent of muscle"/>
    <property type="evidence" value="ECO:0007669"/>
    <property type="project" value="TreeGrafter"/>
</dbReference>
<keyword evidence="5" id="KW-0965">Cell junction</keyword>
<keyword evidence="9" id="KW-1185">Reference proteome</keyword>
<dbReference type="GO" id="GO:0045296">
    <property type="term" value="F:cadherin binding"/>
    <property type="evidence" value="ECO:0007669"/>
    <property type="project" value="TreeGrafter"/>
</dbReference>
<evidence type="ECO:0000256" key="3">
    <source>
        <dbReference type="ARBA" id="ARBA00022553"/>
    </source>
</evidence>
<feature type="region of interest" description="Disordered" evidence="7">
    <location>
        <begin position="480"/>
        <end position="522"/>
    </location>
</feature>
<dbReference type="GO" id="GO:0005925">
    <property type="term" value="C:focal adhesion"/>
    <property type="evidence" value="ECO:0007669"/>
    <property type="project" value="TreeGrafter"/>
</dbReference>
<evidence type="ECO:0000313" key="8">
    <source>
        <dbReference type="Ensembl" id="ENSCSAVP00000013325.1"/>
    </source>
</evidence>
<dbReference type="Gene3D" id="3.90.1290.10">
    <property type="entry name" value="Plakin repeat"/>
    <property type="match status" value="2"/>
</dbReference>
<keyword evidence="6" id="KW-0175">Coiled coil</keyword>
<dbReference type="SMART" id="SM00250">
    <property type="entry name" value="PLEC"/>
    <property type="match status" value="9"/>
</dbReference>
<feature type="compositionally biased region" description="Basic residues" evidence="7">
    <location>
        <begin position="149"/>
        <end position="162"/>
    </location>
</feature>
<reference evidence="9" key="1">
    <citation type="submission" date="2003-08" db="EMBL/GenBank/DDBJ databases">
        <authorList>
            <person name="Birren B."/>
            <person name="Nusbaum C."/>
            <person name="Abebe A."/>
            <person name="Abouelleil A."/>
            <person name="Adekoya E."/>
            <person name="Ait-zahra M."/>
            <person name="Allen N."/>
            <person name="Allen T."/>
            <person name="An P."/>
            <person name="Anderson M."/>
            <person name="Anderson S."/>
            <person name="Arachchi H."/>
            <person name="Armbruster J."/>
            <person name="Bachantsang P."/>
            <person name="Baldwin J."/>
            <person name="Barry A."/>
            <person name="Bayul T."/>
            <person name="Blitshsteyn B."/>
            <person name="Bloom T."/>
            <person name="Blye J."/>
            <person name="Boguslavskiy L."/>
            <person name="Borowsky M."/>
            <person name="Boukhgalter B."/>
            <person name="Brunache A."/>
            <person name="Butler J."/>
            <person name="Calixte N."/>
            <person name="Calvo S."/>
            <person name="Camarata J."/>
            <person name="Campo K."/>
            <person name="Chang J."/>
            <person name="Cheshatsang Y."/>
            <person name="Citroen M."/>
            <person name="Collymore A."/>
            <person name="Considine T."/>
            <person name="Cook A."/>
            <person name="Cooke P."/>
            <person name="Corum B."/>
            <person name="Cuomo C."/>
            <person name="David R."/>
            <person name="Dawoe T."/>
            <person name="Degray S."/>
            <person name="Dodge S."/>
            <person name="Dooley K."/>
            <person name="Dorje P."/>
            <person name="Dorjee K."/>
            <person name="Dorris L."/>
            <person name="Duffey N."/>
            <person name="Dupes A."/>
            <person name="Elkins T."/>
            <person name="Engels R."/>
            <person name="Erickson J."/>
            <person name="Farina A."/>
            <person name="Faro S."/>
            <person name="Ferreira P."/>
            <person name="Fischer H."/>
            <person name="Fitzgerald M."/>
            <person name="Foley K."/>
            <person name="Gage D."/>
            <person name="Galagan J."/>
            <person name="Gearin G."/>
            <person name="Gnerre S."/>
            <person name="Gnirke A."/>
            <person name="Goyette A."/>
            <person name="Graham J."/>
            <person name="Grandbois E."/>
            <person name="Gyaltsen K."/>
            <person name="Hafez N."/>
            <person name="Hagopian D."/>
            <person name="Hagos B."/>
            <person name="Hall J."/>
            <person name="Hatcher B."/>
            <person name="Heller A."/>
            <person name="Higgins H."/>
            <person name="Honan T."/>
            <person name="Horn A."/>
            <person name="Houde N."/>
            <person name="Hughes L."/>
            <person name="Hulme W."/>
            <person name="Husby E."/>
            <person name="Iliev I."/>
            <person name="Jaffe D."/>
            <person name="Jones C."/>
            <person name="Kamal M."/>
            <person name="Kamat A."/>
            <person name="Kamvysselis M."/>
            <person name="Karlsson E."/>
            <person name="Kells C."/>
            <person name="Kieu A."/>
            <person name="Kisner P."/>
            <person name="Kodira C."/>
            <person name="Kulbokas E."/>
            <person name="Labutti K."/>
            <person name="Lama D."/>
            <person name="Landers T."/>
            <person name="Leger J."/>
            <person name="Levine S."/>
            <person name="Lewis D."/>
            <person name="Lewis T."/>
            <person name="Lindblad-toh K."/>
            <person name="Liu X."/>
            <person name="Lokyitsang T."/>
            <person name="Lokyitsang Y."/>
            <person name="Lucien O."/>
            <person name="Lui A."/>
            <person name="Ma L.J."/>
            <person name="Mabbitt R."/>
            <person name="Macdonald J."/>
            <person name="Maclean C."/>
            <person name="Major J."/>
            <person name="Manning J."/>
            <person name="Marabella R."/>
            <person name="Maru K."/>
            <person name="Matthews C."/>
            <person name="Mauceli E."/>
            <person name="Mccarthy M."/>
            <person name="Mcdonough S."/>
            <person name="Mcghee T."/>
            <person name="Meldrim J."/>
            <person name="Meneus L."/>
            <person name="Mesirov J."/>
            <person name="Mihalev A."/>
            <person name="Mihova T."/>
            <person name="Mikkelsen T."/>
            <person name="Mlenga V."/>
            <person name="Moru K."/>
            <person name="Mozes J."/>
            <person name="Mulrain L."/>
            <person name="Munson G."/>
            <person name="Naylor J."/>
            <person name="Newes C."/>
            <person name="Nguyen C."/>
            <person name="Nguyen N."/>
            <person name="Nguyen T."/>
            <person name="Nicol R."/>
            <person name="Nielsen C."/>
            <person name="Nizzari M."/>
            <person name="Norbu C."/>
            <person name="Norbu N."/>
            <person name="O'donnell P."/>
            <person name="Okoawo O."/>
            <person name="O'leary S."/>
            <person name="Omotosho B."/>
            <person name="O'neill K."/>
            <person name="Osman S."/>
            <person name="Parker S."/>
            <person name="Perrin D."/>
            <person name="Phunkhang P."/>
            <person name="Piqani B."/>
            <person name="Purcell S."/>
            <person name="Rachupka T."/>
            <person name="Ramasamy U."/>
            <person name="Rameau R."/>
            <person name="Ray V."/>
            <person name="Raymond C."/>
            <person name="Retta R."/>
            <person name="Richardson S."/>
            <person name="Rise C."/>
            <person name="Rodriguez J."/>
            <person name="Rogers J."/>
            <person name="Rogov P."/>
            <person name="Rutman M."/>
            <person name="Schupbach R."/>
            <person name="Seaman C."/>
            <person name="Settipalli S."/>
            <person name="Sharpe T."/>
            <person name="Sheridan J."/>
            <person name="Sherpa N."/>
            <person name="Shi J."/>
            <person name="Smirnov S."/>
            <person name="Smith C."/>
            <person name="Sougnez C."/>
            <person name="Spencer B."/>
            <person name="Stalker J."/>
            <person name="Stange-thomann N."/>
            <person name="Stavropoulos S."/>
            <person name="Stetson K."/>
            <person name="Stone C."/>
            <person name="Stone S."/>
            <person name="Stubbs M."/>
            <person name="Talamas J."/>
            <person name="Tchuinga P."/>
            <person name="Tenzing P."/>
            <person name="Tesfaye S."/>
            <person name="Theodore J."/>
            <person name="Thoulutsang Y."/>
            <person name="Topham K."/>
            <person name="Towey S."/>
            <person name="Tsamla T."/>
            <person name="Tsomo N."/>
            <person name="Vallee D."/>
            <person name="Vassiliev H."/>
            <person name="Venkataraman V."/>
            <person name="Vinson J."/>
            <person name="Vo A."/>
            <person name="Wade C."/>
            <person name="Wang S."/>
            <person name="Wangchuk T."/>
            <person name="Wangdi T."/>
            <person name="Whittaker C."/>
            <person name="Wilkinson J."/>
            <person name="Wu Y."/>
            <person name="Wyman D."/>
            <person name="Yadav S."/>
            <person name="Yang S."/>
            <person name="Yang X."/>
            <person name="Yeager S."/>
            <person name="Yee E."/>
            <person name="Young G."/>
            <person name="Zainoun J."/>
            <person name="Zembeck L."/>
            <person name="Zimmer A."/>
            <person name="Zody M."/>
            <person name="Lander E."/>
        </authorList>
    </citation>
    <scope>NUCLEOTIDE SEQUENCE [LARGE SCALE GENOMIC DNA]</scope>
</reference>
<evidence type="ECO:0000256" key="1">
    <source>
        <dbReference type="ARBA" id="ARBA00004282"/>
    </source>
</evidence>
<dbReference type="GO" id="GO:0048471">
    <property type="term" value="C:perinuclear region of cytoplasm"/>
    <property type="evidence" value="ECO:0007669"/>
    <property type="project" value="TreeGrafter"/>
</dbReference>
<accession>H2Z6W3</accession>
<feature type="region of interest" description="Disordered" evidence="7">
    <location>
        <begin position="213"/>
        <end position="235"/>
    </location>
</feature>
<feature type="compositionally biased region" description="Low complexity" evidence="7">
    <location>
        <begin position="213"/>
        <end position="228"/>
    </location>
</feature>
<evidence type="ECO:0000313" key="9">
    <source>
        <dbReference type="Proteomes" id="UP000007875"/>
    </source>
</evidence>
<proteinExistence type="inferred from homology"/>
<dbReference type="AlphaFoldDB" id="H2Z6W3"/>
<dbReference type="GO" id="GO:0031581">
    <property type="term" value="P:hemidesmosome assembly"/>
    <property type="evidence" value="ECO:0007669"/>
    <property type="project" value="TreeGrafter"/>
</dbReference>
<dbReference type="InterPro" id="IPR001101">
    <property type="entry name" value="Plectin_repeat"/>
</dbReference>
<dbReference type="Gene3D" id="3.30.160.780">
    <property type="match status" value="1"/>
</dbReference>
<evidence type="ECO:0000256" key="5">
    <source>
        <dbReference type="ARBA" id="ARBA00022949"/>
    </source>
</evidence>
<keyword evidence="4" id="KW-0677">Repeat</keyword>
<dbReference type="GO" id="GO:0005200">
    <property type="term" value="F:structural constituent of cytoskeleton"/>
    <property type="evidence" value="ECO:0007669"/>
    <property type="project" value="TreeGrafter"/>
</dbReference>
<dbReference type="GeneTree" id="ENSGT00940000170969"/>
<dbReference type="GO" id="GO:0042060">
    <property type="term" value="P:wound healing"/>
    <property type="evidence" value="ECO:0007669"/>
    <property type="project" value="TreeGrafter"/>
</dbReference>
<dbReference type="GO" id="GO:0030506">
    <property type="term" value="F:ankyrin binding"/>
    <property type="evidence" value="ECO:0007669"/>
    <property type="project" value="TreeGrafter"/>
</dbReference>
<dbReference type="InterPro" id="IPR043197">
    <property type="entry name" value="Plakin"/>
</dbReference>
<evidence type="ECO:0000256" key="6">
    <source>
        <dbReference type="ARBA" id="ARBA00023054"/>
    </source>
</evidence>
<dbReference type="GO" id="GO:0042383">
    <property type="term" value="C:sarcolemma"/>
    <property type="evidence" value="ECO:0007669"/>
    <property type="project" value="TreeGrafter"/>
</dbReference>
<dbReference type="GO" id="GO:0030056">
    <property type="term" value="C:hemidesmosome"/>
    <property type="evidence" value="ECO:0007669"/>
    <property type="project" value="TreeGrafter"/>
</dbReference>
<evidence type="ECO:0000256" key="4">
    <source>
        <dbReference type="ARBA" id="ARBA00022737"/>
    </source>
</evidence>
<dbReference type="Ensembl" id="ENSCSAVT00000013476.1">
    <property type="protein sequence ID" value="ENSCSAVP00000013325.1"/>
    <property type="gene ID" value="ENSCSAVG00000007823.1"/>
</dbReference>
<dbReference type="PANTHER" id="PTHR23169:SF20">
    <property type="entry name" value="PLECTIN"/>
    <property type="match status" value="1"/>
</dbReference>
<reference evidence="8" key="2">
    <citation type="submission" date="2025-08" db="UniProtKB">
        <authorList>
            <consortium name="Ensembl"/>
        </authorList>
    </citation>
    <scope>IDENTIFICATION</scope>
</reference>
<organism evidence="8 9">
    <name type="scientific">Ciona savignyi</name>
    <name type="common">Pacific transparent sea squirt</name>
    <dbReference type="NCBI Taxonomy" id="51511"/>
    <lineage>
        <taxon>Eukaryota</taxon>
        <taxon>Metazoa</taxon>
        <taxon>Chordata</taxon>
        <taxon>Tunicata</taxon>
        <taxon>Ascidiacea</taxon>
        <taxon>Phlebobranchia</taxon>
        <taxon>Cionidae</taxon>
        <taxon>Ciona</taxon>
    </lineage>
</organism>
<keyword evidence="3" id="KW-0597">Phosphoprotein</keyword>
<dbReference type="SUPFAM" id="SSF75399">
    <property type="entry name" value="Plakin repeat"/>
    <property type="match status" value="3"/>
</dbReference>
<sequence length="522" mass="57073">MRLKLIDDTQKDTLERAQRAITGYRDPVTGNTLSLFEAMNKGYVTESRGIRLLEAQVATGGIVDPKASHRVPLSVAYQRGILSKKMFGKLTDSSDDTKGFFDPNTNENLTYLELLSRTRTEPETGLVFLPLLEKKKKSRTSSRLDASASRKKKKRTTQRSRKVVIVDPDSGAEMTVKEAYQKGLIDRATAKQLMQQEGDWTEETELTREIETVETTSTSSHNASSLSSQPQSDDVFNQGAMSAAELSARLLQLSNAHLGAIGGIIDVEKEETISITEALKRRLVDGTSAQRLLEAQAATGGIINPLVPSQPLSINEALAVGLIDRVTARRLANAEKAFRGFPDRRSNQLLSLGEALKKGICYYEAGTRLLEVQYITGGLVIPPHGKRIPLDAAVAEGYIDQRMADRLGDIQRYAKSVVDLKTNLLISYPDALEKTVVDKYTGVRCLEALPRLNRSVKMAGGITVQASSAYTSLASSLASSRAESPVGSHRGSRRGSFDDDSFSALSPGPYHHSPYASRSPRK</sequence>
<dbReference type="PANTHER" id="PTHR23169">
    <property type="entry name" value="ENVOPLAKIN"/>
    <property type="match status" value="1"/>
</dbReference>
<comment type="similarity">
    <text evidence="2">Belongs to the plakin or cytolinker family.</text>
</comment>
<reference evidence="8" key="3">
    <citation type="submission" date="2025-09" db="UniProtKB">
        <authorList>
            <consortium name="Ensembl"/>
        </authorList>
    </citation>
    <scope>IDENTIFICATION</scope>
</reference>
<dbReference type="InterPro" id="IPR035915">
    <property type="entry name" value="Plakin_repeat_sf"/>
</dbReference>
<protein>
    <submittedName>
        <fullName evidence="8">Uncharacterized protein</fullName>
    </submittedName>
</protein>
<dbReference type="GO" id="GO:0005882">
    <property type="term" value="C:intermediate filament"/>
    <property type="evidence" value="ECO:0007669"/>
    <property type="project" value="TreeGrafter"/>
</dbReference>
<dbReference type="GO" id="GO:0045104">
    <property type="term" value="P:intermediate filament cytoskeleton organization"/>
    <property type="evidence" value="ECO:0007669"/>
    <property type="project" value="InterPro"/>
</dbReference>
<dbReference type="HOGENOM" id="CLU_028190_0_0_1"/>